<evidence type="ECO:0000256" key="1">
    <source>
        <dbReference type="SAM" id="MobiDB-lite"/>
    </source>
</evidence>
<protein>
    <submittedName>
        <fullName evidence="2">Uncharacterized protein</fullName>
    </submittedName>
</protein>
<dbReference type="AlphaFoldDB" id="X8JS15"/>
<reference evidence="3" key="1">
    <citation type="journal article" date="2014" name="Genome Announc.">
        <title>Draft genome sequence of the plant-pathogenic soil fungus Rhizoctonia solani anastomosis group 3 strain Rhs1AP.</title>
        <authorList>
            <person name="Cubeta M.A."/>
            <person name="Thomas E."/>
            <person name="Dean R.A."/>
            <person name="Jabaji S."/>
            <person name="Neate S.M."/>
            <person name="Tavantzis S."/>
            <person name="Toda T."/>
            <person name="Vilgalys R."/>
            <person name="Bharathan N."/>
            <person name="Fedorova-Abrams N."/>
            <person name="Pakala S.B."/>
            <person name="Pakala S.M."/>
            <person name="Zafar N."/>
            <person name="Joardar V."/>
            <person name="Losada L."/>
            <person name="Nierman W.C."/>
        </authorList>
    </citation>
    <scope>NUCLEOTIDE SEQUENCE [LARGE SCALE GENOMIC DNA]</scope>
    <source>
        <strain evidence="3">AG-3</strain>
    </source>
</reference>
<name>X8JS15_9AGAM</name>
<feature type="non-terminal residue" evidence="2">
    <location>
        <position position="186"/>
    </location>
</feature>
<gene>
    <name evidence="2" type="ORF">RSOL_508220</name>
</gene>
<organism evidence="2 3">
    <name type="scientific">Rhizoctonia solani AG-3 Rhs1AP</name>
    <dbReference type="NCBI Taxonomy" id="1086054"/>
    <lineage>
        <taxon>Eukaryota</taxon>
        <taxon>Fungi</taxon>
        <taxon>Dikarya</taxon>
        <taxon>Basidiomycota</taxon>
        <taxon>Agaricomycotina</taxon>
        <taxon>Agaricomycetes</taxon>
        <taxon>Cantharellales</taxon>
        <taxon>Ceratobasidiaceae</taxon>
        <taxon>Rhizoctonia</taxon>
    </lineage>
</organism>
<evidence type="ECO:0000313" key="3">
    <source>
        <dbReference type="Proteomes" id="UP000030108"/>
    </source>
</evidence>
<comment type="caution">
    <text evidence="2">The sequence shown here is derived from an EMBL/GenBank/DDBJ whole genome shotgun (WGS) entry which is preliminary data.</text>
</comment>
<feature type="region of interest" description="Disordered" evidence="1">
    <location>
        <begin position="1"/>
        <end position="64"/>
    </location>
</feature>
<sequence>MLAASFEQTHIFPERSGGGFRGKAIPEDFTGRTLFTSNPGAGSYDTAAGSSKPFGGNRDAPRAEGVPHRVEVFGERSQLRVREHKFVPHPSSNRQQQLNVWSDRAKLNRIEFTTTPVHFDTLITPTRDLLWQAIPTFPAITQMYPGVVYGEYAPLNDDAVIGRGRSRKEAVEDSARKLLELDYCYY</sequence>
<evidence type="ECO:0000313" key="2">
    <source>
        <dbReference type="EMBL" id="EUC66720.1"/>
    </source>
</evidence>
<dbReference type="EMBL" id="JATN01000308">
    <property type="protein sequence ID" value="EUC66720.1"/>
    <property type="molecule type" value="Genomic_DNA"/>
</dbReference>
<accession>X8JS15</accession>
<dbReference type="Proteomes" id="UP000030108">
    <property type="component" value="Unassembled WGS sequence"/>
</dbReference>
<proteinExistence type="predicted"/>